<dbReference type="Proteomes" id="UP000093053">
    <property type="component" value="Chromosome"/>
</dbReference>
<reference evidence="3 4" key="1">
    <citation type="submission" date="2016-07" db="EMBL/GenBank/DDBJ databases">
        <title>Complete genome sequence of the Lentzea guizhouensis DHS C013.</title>
        <authorList>
            <person name="Cao C."/>
        </authorList>
    </citation>
    <scope>NUCLEOTIDE SEQUENCE [LARGE SCALE GENOMIC DNA]</scope>
    <source>
        <strain evidence="3 4">DHS C013</strain>
    </source>
</reference>
<keyword evidence="2" id="KW-0732">Signal</keyword>
<evidence type="ECO:0000256" key="1">
    <source>
        <dbReference type="SAM" id="MobiDB-lite"/>
    </source>
</evidence>
<feature type="compositionally biased region" description="Basic and acidic residues" evidence="1">
    <location>
        <begin position="166"/>
        <end position="177"/>
    </location>
</feature>
<evidence type="ECO:0000313" key="3">
    <source>
        <dbReference type="EMBL" id="ANZ36805.1"/>
    </source>
</evidence>
<feature type="region of interest" description="Disordered" evidence="1">
    <location>
        <begin position="166"/>
        <end position="186"/>
    </location>
</feature>
<dbReference type="PROSITE" id="PS51257">
    <property type="entry name" value="PROKAR_LIPOPROTEIN"/>
    <property type="match status" value="1"/>
</dbReference>
<feature type="signal peptide" evidence="2">
    <location>
        <begin position="1"/>
        <end position="20"/>
    </location>
</feature>
<name>A0A1B2HGG2_9PSEU</name>
<dbReference type="STRING" id="1586287.BBK82_12725"/>
<evidence type="ECO:0000256" key="2">
    <source>
        <dbReference type="SAM" id="SignalP"/>
    </source>
</evidence>
<feature type="chain" id="PRO_5008538086" description="Small secreted protein" evidence="2">
    <location>
        <begin position="21"/>
        <end position="186"/>
    </location>
</feature>
<accession>A0A1B2HGG2</accession>
<gene>
    <name evidence="3" type="ORF">BBK82_12725</name>
</gene>
<organism evidence="3 4">
    <name type="scientific">Lentzea guizhouensis</name>
    <dbReference type="NCBI Taxonomy" id="1586287"/>
    <lineage>
        <taxon>Bacteria</taxon>
        <taxon>Bacillati</taxon>
        <taxon>Actinomycetota</taxon>
        <taxon>Actinomycetes</taxon>
        <taxon>Pseudonocardiales</taxon>
        <taxon>Pseudonocardiaceae</taxon>
        <taxon>Lentzea</taxon>
    </lineage>
</organism>
<protein>
    <recommendedName>
        <fullName evidence="5">Small secreted protein</fullName>
    </recommendedName>
</protein>
<dbReference type="KEGG" id="led:BBK82_12725"/>
<dbReference type="AlphaFoldDB" id="A0A1B2HGG2"/>
<proteinExistence type="predicted"/>
<keyword evidence="4" id="KW-1185">Reference proteome</keyword>
<evidence type="ECO:0008006" key="5">
    <source>
        <dbReference type="Google" id="ProtNLM"/>
    </source>
</evidence>
<evidence type="ECO:0000313" key="4">
    <source>
        <dbReference type="Proteomes" id="UP000093053"/>
    </source>
</evidence>
<sequence>MARAVVAVLSSVLVASCTGGSPTSTTPTATEADVVAWLDQVCGAVAGTASGLSTEPSIDLSDPAKLKAGLSDWLSIQLAAAEKSAGELEPLENGPHPKAGELVGAAENGVGQIRTLLSDTKSKVDSAPDATAVITAFTEMMTKAAAVENTGADVRRKVDESGLAEAAKKAGKCRELDPSTSSQPTS</sequence>
<dbReference type="EMBL" id="CP016793">
    <property type="protein sequence ID" value="ANZ36805.1"/>
    <property type="molecule type" value="Genomic_DNA"/>
</dbReference>